<name>A0A1F5A6P7_9BACT</name>
<dbReference type="InterPro" id="IPR004390">
    <property type="entry name" value="SR_rcpt_FtsY"/>
</dbReference>
<keyword evidence="4" id="KW-0963">Cytoplasm</keyword>
<evidence type="ECO:0000256" key="4">
    <source>
        <dbReference type="ARBA" id="ARBA00022490"/>
    </source>
</evidence>
<comment type="similarity">
    <text evidence="2">Belongs to the GTP-binding SRP family.</text>
</comment>
<evidence type="ECO:0000256" key="10">
    <source>
        <dbReference type="ARBA" id="ARBA00048027"/>
    </source>
</evidence>
<dbReference type="InterPro" id="IPR000897">
    <property type="entry name" value="SRP54_GTPase_dom"/>
</dbReference>
<accession>A0A1F5A6P7</accession>
<dbReference type="InterPro" id="IPR003593">
    <property type="entry name" value="AAA+_ATPase"/>
</dbReference>
<dbReference type="Gene3D" id="1.20.120.140">
    <property type="entry name" value="Signal recognition particle SRP54, nucleotide-binding domain"/>
    <property type="match status" value="1"/>
</dbReference>
<dbReference type="Gene3D" id="3.40.50.300">
    <property type="entry name" value="P-loop containing nucleotide triphosphate hydrolases"/>
    <property type="match status" value="1"/>
</dbReference>
<evidence type="ECO:0000313" key="12">
    <source>
        <dbReference type="EMBL" id="OGD14245.1"/>
    </source>
</evidence>
<proteinExistence type="inferred from homology"/>
<evidence type="ECO:0000256" key="1">
    <source>
        <dbReference type="ARBA" id="ARBA00004413"/>
    </source>
</evidence>
<evidence type="ECO:0000256" key="9">
    <source>
        <dbReference type="ARBA" id="ARBA00023170"/>
    </source>
</evidence>
<protein>
    <submittedName>
        <fullName evidence="12">Signal recognition particle-docking protein FtsY</fullName>
    </submittedName>
</protein>
<dbReference type="GO" id="GO:0005737">
    <property type="term" value="C:cytoplasm"/>
    <property type="evidence" value="ECO:0007669"/>
    <property type="project" value="UniProtKB-ARBA"/>
</dbReference>
<evidence type="ECO:0000256" key="7">
    <source>
        <dbReference type="ARBA" id="ARBA00023134"/>
    </source>
</evidence>
<keyword evidence="6" id="KW-0378">Hydrolase</keyword>
<sequence length="306" mass="33958">MNIKNIFSQFKEGLYKTREEFANNLGFLFSNSKDKIDFLEKLEELLILSDLGISATAEIMNEFQQINFREYKENNFIFFKEKLKVILIGILNSTATDIKINENRLNIIMLVGVNGSGKTSIAGKIAYRLININNDIIMVPADTFRAAAIQQLKILACKVGAEVINTKEGADPASVVYDGISAARARKKNIVIIDTAGRLHTKRNLMNELEKIKRVIQKEANDCSLEVLQTIDATMGQNAIAQAEFFNKSLGVTGIALTKMDGTAKGGIVIAIKKELSIPVKLISCGEKLNNLYDFKADKFVEALLD</sequence>
<comment type="subcellular location">
    <subcellularLocation>
        <location evidence="1">Cell membrane</location>
        <topology evidence="1">Peripheral membrane protein</topology>
        <orientation evidence="1">Cytoplasmic side</orientation>
    </subcellularLocation>
</comment>
<evidence type="ECO:0000259" key="11">
    <source>
        <dbReference type="PROSITE" id="PS00300"/>
    </source>
</evidence>
<dbReference type="SMART" id="SM00382">
    <property type="entry name" value="AAA"/>
    <property type="match status" value="1"/>
</dbReference>
<dbReference type="GO" id="GO:0005525">
    <property type="term" value="F:GTP binding"/>
    <property type="evidence" value="ECO:0007669"/>
    <property type="project" value="UniProtKB-KW"/>
</dbReference>
<dbReference type="PANTHER" id="PTHR43134:SF1">
    <property type="entry name" value="SIGNAL RECOGNITION PARTICLE RECEPTOR SUBUNIT ALPHA"/>
    <property type="match status" value="1"/>
</dbReference>
<dbReference type="GO" id="GO:0006614">
    <property type="term" value="P:SRP-dependent cotranslational protein targeting to membrane"/>
    <property type="evidence" value="ECO:0007669"/>
    <property type="project" value="InterPro"/>
</dbReference>
<feature type="domain" description="SRP54-type proteins GTP-binding" evidence="11">
    <location>
        <begin position="279"/>
        <end position="292"/>
    </location>
</feature>
<dbReference type="GO" id="GO:0005886">
    <property type="term" value="C:plasma membrane"/>
    <property type="evidence" value="ECO:0007669"/>
    <property type="project" value="UniProtKB-SubCell"/>
</dbReference>
<dbReference type="NCBIfam" id="TIGR00064">
    <property type="entry name" value="ftsY"/>
    <property type="match status" value="1"/>
</dbReference>
<dbReference type="SUPFAM" id="SSF47364">
    <property type="entry name" value="Domain of the SRP/SRP receptor G-proteins"/>
    <property type="match status" value="1"/>
</dbReference>
<dbReference type="InterPro" id="IPR036225">
    <property type="entry name" value="SRP/SRP_N"/>
</dbReference>
<keyword evidence="3" id="KW-1003">Cell membrane</keyword>
<evidence type="ECO:0000256" key="3">
    <source>
        <dbReference type="ARBA" id="ARBA00022475"/>
    </source>
</evidence>
<evidence type="ECO:0000256" key="6">
    <source>
        <dbReference type="ARBA" id="ARBA00022801"/>
    </source>
</evidence>
<evidence type="ECO:0000256" key="8">
    <source>
        <dbReference type="ARBA" id="ARBA00023136"/>
    </source>
</evidence>
<dbReference type="SUPFAM" id="SSF52540">
    <property type="entry name" value="P-loop containing nucleoside triphosphate hydrolases"/>
    <property type="match status" value="1"/>
</dbReference>
<evidence type="ECO:0000256" key="5">
    <source>
        <dbReference type="ARBA" id="ARBA00022741"/>
    </source>
</evidence>
<dbReference type="PANTHER" id="PTHR43134">
    <property type="entry name" value="SIGNAL RECOGNITION PARTICLE RECEPTOR SUBUNIT ALPHA"/>
    <property type="match status" value="1"/>
</dbReference>
<dbReference type="EMBL" id="MEYH01000090">
    <property type="protein sequence ID" value="OGD14245.1"/>
    <property type="molecule type" value="Genomic_DNA"/>
</dbReference>
<dbReference type="GO" id="GO:0003924">
    <property type="term" value="F:GTPase activity"/>
    <property type="evidence" value="ECO:0007669"/>
    <property type="project" value="TreeGrafter"/>
</dbReference>
<dbReference type="InterPro" id="IPR013822">
    <property type="entry name" value="Signal_recog_particl_SRP54_hlx"/>
</dbReference>
<dbReference type="InterPro" id="IPR042101">
    <property type="entry name" value="SRP54_N_sf"/>
</dbReference>
<keyword evidence="7" id="KW-0342">GTP-binding</keyword>
<gene>
    <name evidence="12" type="ORF">A2V47_04725</name>
</gene>
<dbReference type="Proteomes" id="UP000177701">
    <property type="component" value="Unassembled WGS sequence"/>
</dbReference>
<dbReference type="GO" id="GO:0005047">
    <property type="term" value="F:signal recognition particle binding"/>
    <property type="evidence" value="ECO:0007669"/>
    <property type="project" value="TreeGrafter"/>
</dbReference>
<reference evidence="12 13" key="1">
    <citation type="journal article" date="2016" name="Nat. Commun.">
        <title>Thousands of microbial genomes shed light on interconnected biogeochemical processes in an aquifer system.</title>
        <authorList>
            <person name="Anantharaman K."/>
            <person name="Brown C.T."/>
            <person name="Hug L.A."/>
            <person name="Sharon I."/>
            <person name="Castelle C.J."/>
            <person name="Probst A.J."/>
            <person name="Thomas B.C."/>
            <person name="Singh A."/>
            <person name="Wilkins M.J."/>
            <person name="Karaoz U."/>
            <person name="Brodie E.L."/>
            <person name="Williams K.H."/>
            <person name="Hubbard S.S."/>
            <person name="Banfield J.F."/>
        </authorList>
    </citation>
    <scope>NUCLEOTIDE SEQUENCE [LARGE SCALE GENOMIC DNA]</scope>
</reference>
<dbReference type="STRING" id="1797291.A2V47_04725"/>
<dbReference type="SMART" id="SM00963">
    <property type="entry name" value="SRP54_N"/>
    <property type="match status" value="1"/>
</dbReference>
<evidence type="ECO:0000313" key="13">
    <source>
        <dbReference type="Proteomes" id="UP000177701"/>
    </source>
</evidence>
<dbReference type="PROSITE" id="PS00300">
    <property type="entry name" value="SRP54"/>
    <property type="match status" value="1"/>
</dbReference>
<dbReference type="Pfam" id="PF00448">
    <property type="entry name" value="SRP54"/>
    <property type="match status" value="1"/>
</dbReference>
<dbReference type="SMART" id="SM00962">
    <property type="entry name" value="SRP54"/>
    <property type="match status" value="1"/>
</dbReference>
<dbReference type="InterPro" id="IPR027417">
    <property type="entry name" value="P-loop_NTPase"/>
</dbReference>
<keyword evidence="9" id="KW-0675">Receptor</keyword>
<organism evidence="12 13">
    <name type="scientific">Candidatus Sediminicultor quintus</name>
    <dbReference type="NCBI Taxonomy" id="1797291"/>
    <lineage>
        <taxon>Bacteria</taxon>
        <taxon>Pseudomonadati</taxon>
        <taxon>Atribacterota</taxon>
        <taxon>Candidatus Phoenicimicrobiia</taxon>
        <taxon>Candidatus Pheonicimicrobiales</taxon>
        <taxon>Candidatus Phoenicimicrobiaceae</taxon>
        <taxon>Candidatus Sediminicultor</taxon>
    </lineage>
</organism>
<dbReference type="AlphaFoldDB" id="A0A1F5A6P7"/>
<comment type="caution">
    <text evidence="12">The sequence shown here is derived from an EMBL/GenBank/DDBJ whole genome shotgun (WGS) entry which is preliminary data.</text>
</comment>
<keyword evidence="8" id="KW-0472">Membrane</keyword>
<dbReference type="FunFam" id="3.40.50.300:FF:000053">
    <property type="entry name" value="Signal recognition particle receptor FtsY"/>
    <property type="match status" value="1"/>
</dbReference>
<keyword evidence="5" id="KW-0547">Nucleotide-binding</keyword>
<comment type="catalytic activity">
    <reaction evidence="10">
        <text>GTP + H2O = GDP + phosphate + H(+)</text>
        <dbReference type="Rhea" id="RHEA:19669"/>
        <dbReference type="ChEBI" id="CHEBI:15377"/>
        <dbReference type="ChEBI" id="CHEBI:15378"/>
        <dbReference type="ChEBI" id="CHEBI:37565"/>
        <dbReference type="ChEBI" id="CHEBI:43474"/>
        <dbReference type="ChEBI" id="CHEBI:58189"/>
        <dbReference type="EC" id="3.6.5.4"/>
    </reaction>
</comment>
<evidence type="ECO:0000256" key="2">
    <source>
        <dbReference type="ARBA" id="ARBA00008531"/>
    </source>
</evidence>